<organism evidence="1 2">
    <name type="scientific">Crocosphaera watsonii WH 0003</name>
    <dbReference type="NCBI Taxonomy" id="423471"/>
    <lineage>
        <taxon>Bacteria</taxon>
        <taxon>Bacillati</taxon>
        <taxon>Cyanobacteriota</taxon>
        <taxon>Cyanophyceae</taxon>
        <taxon>Oscillatoriophycideae</taxon>
        <taxon>Chroococcales</taxon>
        <taxon>Aphanothecaceae</taxon>
        <taxon>Crocosphaera</taxon>
    </lineage>
</organism>
<name>G5J390_CROWT</name>
<dbReference type="AlphaFoldDB" id="G5J390"/>
<comment type="caution">
    <text evidence="1">The sequence shown here is derived from an EMBL/GenBank/DDBJ whole genome shotgun (WGS) entry which is preliminary data.</text>
</comment>
<sequence length="45" mass="5281">MNKKQSAINQLSLEEKRQLLAKLEQKKKQKNNYFPYHSLSLASGF</sequence>
<evidence type="ECO:0000313" key="1">
    <source>
        <dbReference type="EMBL" id="EHJ13348.1"/>
    </source>
</evidence>
<dbReference type="EMBL" id="AESD01000305">
    <property type="protein sequence ID" value="EHJ13348.1"/>
    <property type="molecule type" value="Genomic_DNA"/>
</dbReference>
<dbReference type="Proteomes" id="UP000003477">
    <property type="component" value="Unassembled WGS sequence"/>
</dbReference>
<gene>
    <name evidence="1" type="ORF">CWATWH0003_1968</name>
</gene>
<reference evidence="1 2" key="1">
    <citation type="journal article" date="2011" name="Front. Microbiol.">
        <title>Two Strains of Crocosphaera watsonii with Highly Conserved Genomes are Distinguished by Strain-Specific Features.</title>
        <authorList>
            <person name="Bench S.R."/>
            <person name="Ilikchyan I.N."/>
            <person name="Tripp H.J."/>
            <person name="Zehr J.P."/>
        </authorList>
    </citation>
    <scope>NUCLEOTIDE SEQUENCE [LARGE SCALE GENOMIC DNA]</scope>
    <source>
        <strain evidence="1 2">WH 0003</strain>
    </source>
</reference>
<evidence type="ECO:0000313" key="2">
    <source>
        <dbReference type="Proteomes" id="UP000003477"/>
    </source>
</evidence>
<accession>G5J390</accession>
<dbReference type="PATRIC" id="fig|423471.3.peg.1840"/>
<protein>
    <submittedName>
        <fullName evidence="1">Uncharacterized protein</fullName>
    </submittedName>
</protein>
<proteinExistence type="predicted"/>